<feature type="region of interest" description="Disordered" evidence="1">
    <location>
        <begin position="543"/>
        <end position="580"/>
    </location>
</feature>
<proteinExistence type="predicted"/>
<accession>A0AA40CD52</accession>
<dbReference type="AlphaFoldDB" id="A0AA40CD52"/>
<feature type="compositionally biased region" description="Acidic residues" evidence="1">
    <location>
        <begin position="551"/>
        <end position="569"/>
    </location>
</feature>
<keyword evidence="2" id="KW-1133">Transmembrane helix</keyword>
<evidence type="ECO:0000313" key="4">
    <source>
        <dbReference type="Proteomes" id="UP001175000"/>
    </source>
</evidence>
<organism evidence="3 4">
    <name type="scientific">Immersiella caudata</name>
    <dbReference type="NCBI Taxonomy" id="314043"/>
    <lineage>
        <taxon>Eukaryota</taxon>
        <taxon>Fungi</taxon>
        <taxon>Dikarya</taxon>
        <taxon>Ascomycota</taxon>
        <taxon>Pezizomycotina</taxon>
        <taxon>Sordariomycetes</taxon>
        <taxon>Sordariomycetidae</taxon>
        <taxon>Sordariales</taxon>
        <taxon>Lasiosphaeriaceae</taxon>
        <taxon>Immersiella</taxon>
    </lineage>
</organism>
<feature type="compositionally biased region" description="Acidic residues" evidence="1">
    <location>
        <begin position="727"/>
        <end position="737"/>
    </location>
</feature>
<feature type="region of interest" description="Disordered" evidence="1">
    <location>
        <begin position="753"/>
        <end position="815"/>
    </location>
</feature>
<feature type="transmembrane region" description="Helical" evidence="2">
    <location>
        <begin position="1174"/>
        <end position="1195"/>
    </location>
</feature>
<feature type="compositionally biased region" description="Basic and acidic residues" evidence="1">
    <location>
        <begin position="763"/>
        <end position="784"/>
    </location>
</feature>
<feature type="transmembrane region" description="Helical" evidence="2">
    <location>
        <begin position="884"/>
        <end position="906"/>
    </location>
</feature>
<name>A0AA40CD52_9PEZI</name>
<gene>
    <name evidence="3" type="ORF">B0T14DRAFT_508339</name>
</gene>
<keyword evidence="2" id="KW-0812">Transmembrane</keyword>
<protein>
    <submittedName>
        <fullName evidence="3">Uncharacterized protein</fullName>
    </submittedName>
</protein>
<dbReference type="Proteomes" id="UP001175000">
    <property type="component" value="Unassembled WGS sequence"/>
</dbReference>
<keyword evidence="2" id="KW-0472">Membrane</keyword>
<keyword evidence="4" id="KW-1185">Reference proteome</keyword>
<feature type="region of interest" description="Disordered" evidence="1">
    <location>
        <begin position="715"/>
        <end position="738"/>
    </location>
</feature>
<dbReference type="EMBL" id="JAULSU010000001">
    <property type="protein sequence ID" value="KAK0634072.1"/>
    <property type="molecule type" value="Genomic_DNA"/>
</dbReference>
<reference evidence="3" key="1">
    <citation type="submission" date="2023-06" db="EMBL/GenBank/DDBJ databases">
        <title>Genome-scale phylogeny and comparative genomics of the fungal order Sordariales.</title>
        <authorList>
            <consortium name="Lawrence Berkeley National Laboratory"/>
            <person name="Hensen N."/>
            <person name="Bonometti L."/>
            <person name="Westerberg I."/>
            <person name="Brannstrom I.O."/>
            <person name="Guillou S."/>
            <person name="Cros-Aarteil S."/>
            <person name="Calhoun S."/>
            <person name="Haridas S."/>
            <person name="Kuo A."/>
            <person name="Mondo S."/>
            <person name="Pangilinan J."/>
            <person name="Riley R."/>
            <person name="Labutti K."/>
            <person name="Andreopoulos B."/>
            <person name="Lipzen A."/>
            <person name="Chen C."/>
            <person name="Yanf M."/>
            <person name="Daum C."/>
            <person name="Ng V."/>
            <person name="Clum A."/>
            <person name="Steindorff A."/>
            <person name="Ohm R."/>
            <person name="Martin F."/>
            <person name="Silar P."/>
            <person name="Natvig D."/>
            <person name="Lalanne C."/>
            <person name="Gautier V."/>
            <person name="Ament-Velasquez S.L."/>
            <person name="Kruys A."/>
            <person name="Hutchinson M.I."/>
            <person name="Powell A.J."/>
            <person name="Barry K."/>
            <person name="Miller A.N."/>
            <person name="Grigoriev I.V."/>
            <person name="Debuchy R."/>
            <person name="Gladieux P."/>
            <person name="Thoren M.H."/>
            <person name="Johannesson H."/>
        </authorList>
    </citation>
    <scope>NUCLEOTIDE SEQUENCE</scope>
    <source>
        <strain evidence="3">CBS 606.72</strain>
    </source>
</reference>
<feature type="compositionally biased region" description="Basic and acidic residues" evidence="1">
    <location>
        <begin position="791"/>
        <end position="807"/>
    </location>
</feature>
<evidence type="ECO:0000256" key="1">
    <source>
        <dbReference type="SAM" id="MobiDB-lite"/>
    </source>
</evidence>
<evidence type="ECO:0000313" key="3">
    <source>
        <dbReference type="EMBL" id="KAK0634072.1"/>
    </source>
</evidence>
<evidence type="ECO:0000256" key="2">
    <source>
        <dbReference type="SAM" id="Phobius"/>
    </source>
</evidence>
<sequence length="1215" mass="133514">MVVVLKQHSELITHQVAAAPIPSSSLFVTVRDENGLPLIISLGSNGVLYAFKENSTGARVMMDLNKAFGIAEQPVTAFDMSQGADDRLYLAFSHVQNPNSKKTPLVMTLPFSPTEFDTAAQELDLKHLVMPEGGAGTETSIEKIYMGPKAHRSHYPDVFLGYTPLADVHKSADIARVHIASDFNHWCVMSDLELPENASQIVDFCPAFLRVGGGFFLLYVIAGEMQLLFSTVRDEDGFTFQVSLECPKGAKCLATTQDAHGYSSLLVGGAAGLWHWDTQNSQRRNRPGRLLSSDEAFEEVTRLYTAQNPDGKISVFASNADLGLSYFTTSSPTFGDPLDIVPLVPEGKGGIFSPFVASRSDTQQLVVCTPDATELTLLQQDMKSGAWSAKALFIPVLDDNIEFDAYMTCVAVKDDTGRPVAGREFVLESEAGWVDIFVNGRSVLAGPDGTKVETDSRGVITLIVPTADIQANEFCLSEPELIPDGYVVDPMAKTNEKLAALGSGDALRGARTSEGKPLLDGAKLSDGEIDEVGRALGTVHREAKRLREGKAEEEEDDDDDDDDDDEDGEVIVGTRPNTTAPKKKAKKRFRHYLREAWNNFKDDFKTWWVEKVGRHLVAVFEVAGKAWRMVIKRWNDFIDMVTMVWDKIVDGFKRLVEFIKFLFNWHDILNVKNFIVDWVNGGIDNMLDRQAGIESKTSRWFDGLRRQLGVAEYEPDLQDEATKDDPAEGVDELDDESSTSLQYTMYQVEHGGAMNSSVPQNRQEAEAEEKQLSGDLSHASDKAAEQVASDLDGKDDGDKVDSLEEKLGSTGDNFSNGTKMSRKSLFETIRDALVGAGINLFEDLTLALIRGGFGAIAAFRDVINKKIKVPIFSKLYKQISGRDLTVLDFMSLILAIPTTVIAKVAFKLAKKPWKQLRAPNLSKKKTASSTARMSTGQQQVSLISGASKPKAAALLSQGGDDDADDTAEDDADLFAEIPVEANNVLAIIAAVARFFRLIFKGVKFAKKKGRFADFCDFCDKVLGIATIFITFPFGVEKGTNEIAMRTSAWAVATVGELVAIFGDKIVAYMTPTPRPPSMGPPTTPPPPHARTKFNKMELIKVVCALVPWALEIAAVAEQRRELRKQDRHEKDLDGPMAAWWQTKLQIVVLTFAPCAMVGWSMAEYVIKDPKGQAIVGFIGGCFEFAETTTLLALAIKSTKESRYCQMPTRSSHPNK</sequence>
<comment type="caution">
    <text evidence="3">The sequence shown here is derived from an EMBL/GenBank/DDBJ whole genome shotgun (WGS) entry which is preliminary data.</text>
</comment>
<feature type="transmembrane region" description="Helical" evidence="2">
    <location>
        <begin position="1144"/>
        <end position="1162"/>
    </location>
</feature>